<reference evidence="11 13" key="1">
    <citation type="submission" date="2020-08" db="EMBL/GenBank/DDBJ databases">
        <title>Streptomycin Non-resistant strain, P. mexicana.</title>
        <authorList>
            <person name="Ganesh-Kumar S."/>
            <person name="Zhe T."/>
            <person name="Yu Z."/>
            <person name="Min Y."/>
        </authorList>
    </citation>
    <scope>NUCLEOTIDE SEQUENCE [LARGE SCALE GENOMIC DNA]</scope>
    <source>
        <strain evidence="11 13">GTZY2</strain>
    </source>
</reference>
<evidence type="ECO:0000256" key="7">
    <source>
        <dbReference type="HAMAP-Rule" id="MF_00227"/>
    </source>
</evidence>
<dbReference type="OrthoDB" id="9796422at2"/>
<sequence length="146" mass="15535">MSTAFPRSARVRASADYARVFEQARRTSDPLMSLHWLPGDGAARLGLAVSRKVDTRAVGRNRIKRQLREHFRRLRAALPGGDYVVVARPPAAKADPGQLCATFERVLARAGALPASAPGGTMPPGLNCPAPPPTPSYPTKPVSDAG</sequence>
<comment type="similarity">
    <text evidence="7">Belongs to the RnpA family.</text>
</comment>
<evidence type="ECO:0000256" key="5">
    <source>
        <dbReference type="ARBA" id="ARBA00022801"/>
    </source>
</evidence>
<dbReference type="NCBIfam" id="TIGR00188">
    <property type="entry name" value="rnpA"/>
    <property type="match status" value="1"/>
</dbReference>
<feature type="compositionally biased region" description="Pro residues" evidence="9">
    <location>
        <begin position="129"/>
        <end position="138"/>
    </location>
</feature>
<evidence type="ECO:0000256" key="3">
    <source>
        <dbReference type="ARBA" id="ARBA00022722"/>
    </source>
</evidence>
<dbReference type="Gene3D" id="3.30.230.10">
    <property type="match status" value="1"/>
</dbReference>
<dbReference type="GO" id="GO:0000049">
    <property type="term" value="F:tRNA binding"/>
    <property type="evidence" value="ECO:0007669"/>
    <property type="project" value="UniProtKB-UniRule"/>
</dbReference>
<gene>
    <name evidence="7 11" type="primary">rnpA</name>
    <name evidence="10" type="ORF">H4W19_13125</name>
    <name evidence="11" type="ORF">IAE60_03395</name>
</gene>
<dbReference type="Proteomes" id="UP000515838">
    <property type="component" value="Chromosome"/>
</dbReference>
<protein>
    <recommendedName>
        <fullName evidence="7 8">Ribonuclease P protein component</fullName>
        <shortName evidence="7">RNase P protein</shortName>
        <shortName evidence="7">RNaseP protein</shortName>
        <ecNumber evidence="7 8">3.1.26.5</ecNumber>
    </recommendedName>
    <alternativeName>
        <fullName evidence="7">Protein C5</fullName>
    </alternativeName>
</protein>
<evidence type="ECO:0000256" key="9">
    <source>
        <dbReference type="SAM" id="MobiDB-lite"/>
    </source>
</evidence>
<comment type="function">
    <text evidence="1 7">RNaseP catalyzes the removal of the 5'-leader sequence from pre-tRNA to produce the mature 5'-terminus. It can also cleave other RNA substrates such as 4.5S RNA. The protein component plays an auxiliary but essential role in vivo by binding to the 5'-leader sequence and broadening the substrate specificity of the ribozyme.</text>
</comment>
<dbReference type="InterPro" id="IPR020539">
    <property type="entry name" value="RNase_P_CS"/>
</dbReference>
<dbReference type="InterPro" id="IPR014721">
    <property type="entry name" value="Ribsml_uS5_D2-typ_fold_subgr"/>
</dbReference>
<dbReference type="InterPro" id="IPR020568">
    <property type="entry name" value="Ribosomal_Su5_D2-typ_SF"/>
</dbReference>
<dbReference type="EC" id="3.1.26.5" evidence="7 8"/>
<dbReference type="SUPFAM" id="SSF54211">
    <property type="entry name" value="Ribosomal protein S5 domain 2-like"/>
    <property type="match status" value="1"/>
</dbReference>
<keyword evidence="3 7" id="KW-0540">Nuclease</keyword>
<dbReference type="PROSITE" id="PS00648">
    <property type="entry name" value="RIBONUCLEASE_P"/>
    <property type="match status" value="1"/>
</dbReference>
<accession>A0A7G9TEH1</accession>
<dbReference type="GO" id="GO:0001682">
    <property type="term" value="P:tRNA 5'-leader removal"/>
    <property type="evidence" value="ECO:0007669"/>
    <property type="project" value="UniProtKB-UniRule"/>
</dbReference>
<dbReference type="GO" id="GO:0042781">
    <property type="term" value="F:3'-tRNA processing endoribonuclease activity"/>
    <property type="evidence" value="ECO:0007669"/>
    <property type="project" value="TreeGrafter"/>
</dbReference>
<dbReference type="GO" id="GO:0030677">
    <property type="term" value="C:ribonuclease P complex"/>
    <property type="evidence" value="ECO:0007669"/>
    <property type="project" value="TreeGrafter"/>
</dbReference>
<dbReference type="EMBL" id="CP060731">
    <property type="protein sequence ID" value="QNN78496.1"/>
    <property type="molecule type" value="Genomic_DNA"/>
</dbReference>
<evidence type="ECO:0000256" key="2">
    <source>
        <dbReference type="ARBA" id="ARBA00022694"/>
    </source>
</evidence>
<evidence type="ECO:0000256" key="8">
    <source>
        <dbReference type="NCBIfam" id="TIGR00188"/>
    </source>
</evidence>
<evidence type="ECO:0000313" key="12">
    <source>
        <dbReference type="Proteomes" id="UP000515506"/>
    </source>
</evidence>
<keyword evidence="6 7" id="KW-0694">RNA-binding</keyword>
<dbReference type="RefSeq" id="WP_162111218.1">
    <property type="nucleotide sequence ID" value="NZ_CP060028.1"/>
</dbReference>
<dbReference type="InterPro" id="IPR000100">
    <property type="entry name" value="RNase_P"/>
</dbReference>
<evidence type="ECO:0000256" key="6">
    <source>
        <dbReference type="ARBA" id="ARBA00022884"/>
    </source>
</evidence>
<reference evidence="10 12" key="2">
    <citation type="submission" date="2020-08" db="EMBL/GenBank/DDBJ databases">
        <title>Streptomycin resistant and MDR strain, P. mexicana.</title>
        <authorList>
            <person name="Ganesh-kumar S."/>
            <person name="Zhe T."/>
            <person name="Yu Z."/>
            <person name="Min Y."/>
        </authorList>
    </citation>
    <scope>NUCLEOTIDE SEQUENCE [LARGE SCALE GENOMIC DNA]</scope>
    <source>
        <strain evidence="10 12">GTZY</strain>
    </source>
</reference>
<evidence type="ECO:0000313" key="11">
    <source>
        <dbReference type="EMBL" id="QNN78496.1"/>
    </source>
</evidence>
<dbReference type="HAMAP" id="MF_00227">
    <property type="entry name" value="RNase_P"/>
    <property type="match status" value="1"/>
</dbReference>
<evidence type="ECO:0000313" key="13">
    <source>
        <dbReference type="Proteomes" id="UP000515838"/>
    </source>
</evidence>
<dbReference type="Proteomes" id="UP000515506">
    <property type="component" value="Chromosome"/>
</dbReference>
<comment type="subunit">
    <text evidence="7">Consists of a catalytic RNA component (M1 or rnpB) and a protein subunit.</text>
</comment>
<evidence type="ECO:0000256" key="1">
    <source>
        <dbReference type="ARBA" id="ARBA00002663"/>
    </source>
</evidence>
<evidence type="ECO:0000256" key="4">
    <source>
        <dbReference type="ARBA" id="ARBA00022759"/>
    </source>
</evidence>
<dbReference type="EMBL" id="CP060028">
    <property type="protein sequence ID" value="QND79291.1"/>
    <property type="molecule type" value="Genomic_DNA"/>
</dbReference>
<keyword evidence="2 7" id="KW-0819">tRNA processing</keyword>
<dbReference type="AlphaFoldDB" id="A0A7G9TEH1"/>
<proteinExistence type="inferred from homology"/>
<evidence type="ECO:0000313" key="10">
    <source>
        <dbReference type="EMBL" id="QND79291.1"/>
    </source>
</evidence>
<feature type="region of interest" description="Disordered" evidence="9">
    <location>
        <begin position="114"/>
        <end position="146"/>
    </location>
</feature>
<dbReference type="PANTHER" id="PTHR33992:SF1">
    <property type="entry name" value="RIBONUCLEASE P PROTEIN COMPONENT"/>
    <property type="match status" value="1"/>
</dbReference>
<keyword evidence="5 7" id="KW-0378">Hydrolase</keyword>
<dbReference type="Pfam" id="PF00825">
    <property type="entry name" value="Ribonuclease_P"/>
    <property type="match status" value="1"/>
</dbReference>
<dbReference type="GeneID" id="81469995"/>
<dbReference type="GO" id="GO:0004526">
    <property type="term" value="F:ribonuclease P activity"/>
    <property type="evidence" value="ECO:0007669"/>
    <property type="project" value="UniProtKB-UniRule"/>
</dbReference>
<name>A0A7G9TEH1_PSEMX</name>
<comment type="catalytic activity">
    <reaction evidence="7">
        <text>Endonucleolytic cleavage of RNA, removing 5'-extranucleotides from tRNA precursor.</text>
        <dbReference type="EC" id="3.1.26.5"/>
    </reaction>
</comment>
<organism evidence="11 13">
    <name type="scientific">Pseudoxanthomonas mexicana</name>
    <dbReference type="NCBI Taxonomy" id="128785"/>
    <lineage>
        <taxon>Bacteria</taxon>
        <taxon>Pseudomonadati</taxon>
        <taxon>Pseudomonadota</taxon>
        <taxon>Gammaproteobacteria</taxon>
        <taxon>Lysobacterales</taxon>
        <taxon>Lysobacteraceae</taxon>
        <taxon>Pseudoxanthomonas</taxon>
    </lineage>
</organism>
<dbReference type="PANTHER" id="PTHR33992">
    <property type="entry name" value="RIBONUCLEASE P PROTEIN COMPONENT"/>
    <property type="match status" value="1"/>
</dbReference>
<keyword evidence="4 7" id="KW-0255">Endonuclease</keyword>
<keyword evidence="12" id="KW-1185">Reference proteome</keyword>